<dbReference type="Proteomes" id="UP001204615">
    <property type="component" value="Unassembled WGS sequence"/>
</dbReference>
<feature type="domain" description="Beta-lactamase-related" evidence="2">
    <location>
        <begin position="54"/>
        <end position="403"/>
    </location>
</feature>
<dbReference type="InterPro" id="IPR021860">
    <property type="entry name" value="Peptidase_S12_Pab87-rel_C"/>
</dbReference>
<evidence type="ECO:0000256" key="1">
    <source>
        <dbReference type="SAM" id="SignalP"/>
    </source>
</evidence>
<organism evidence="4 5">
    <name type="scientific">Dyella lutea</name>
    <dbReference type="NCBI Taxonomy" id="2950441"/>
    <lineage>
        <taxon>Bacteria</taxon>
        <taxon>Pseudomonadati</taxon>
        <taxon>Pseudomonadota</taxon>
        <taxon>Gammaproteobacteria</taxon>
        <taxon>Lysobacterales</taxon>
        <taxon>Rhodanobacteraceae</taxon>
        <taxon>Dyella</taxon>
    </lineage>
</organism>
<sequence length="561" mass="61950">MSFRPSLRVAIGAALLVAASGVMAADAPQATTPPPARVDDTARPALPPDLADFAAYVDRARKTFDVPGIAVAIVKDGKVVMEQGFGDKSLDPKQPVDAHTLFAIASNTKAFTAAALQQLDEAGKLKMDDRVIDHLPWFRMSDPYVTHEMRIRDLLAHRSGLSLGAGDLLYWPPTSYTTKDVVERLKSVPIKNGFRSGYAYDNILFAVATLVIEQASGEKYADYIRQHILQPVGMDESVIDWTHLKPGADVATGYAPENFKDLKPVPPMAWLNDPGAGGIYASVHDLAKWMNVQLAGGALPQTGADGKPQRIFSEDSQRQMWTMLTPIEVGKPPLPEFKPVVPNFYGYGEGWFLSDYRGHRLAWHTGGWPGFVSRLTLVPDQHLGVVVLTNAQSGAAFNAVTYRVLDAYLHPGRKTDWVAVYDKLVKKGEAHADDSWAKHLAARAKHPTLDLPQARYAGTFQDPWYGDVIVSNEGGRLRMRFAHTKQLIGTMTPWQHSTFVVKWDDRTLNADAFATYSLDADGRITELRMQPISPLTDFSFDFQDLRLKPLKADKADKASED</sequence>
<evidence type="ECO:0000259" key="3">
    <source>
        <dbReference type="Pfam" id="PF11954"/>
    </source>
</evidence>
<dbReference type="PANTHER" id="PTHR46825:SF15">
    <property type="entry name" value="BETA-LACTAMASE-RELATED DOMAIN-CONTAINING PROTEIN"/>
    <property type="match status" value="1"/>
</dbReference>
<keyword evidence="5" id="KW-1185">Reference proteome</keyword>
<dbReference type="Pfam" id="PF00144">
    <property type="entry name" value="Beta-lactamase"/>
    <property type="match status" value="1"/>
</dbReference>
<dbReference type="EMBL" id="JAMZEK010000004">
    <property type="protein sequence ID" value="MCP1375891.1"/>
    <property type="molecule type" value="Genomic_DNA"/>
</dbReference>
<name>A0ABT1FES2_9GAMM</name>
<dbReference type="InterPro" id="IPR050491">
    <property type="entry name" value="AmpC-like"/>
</dbReference>
<evidence type="ECO:0000259" key="2">
    <source>
        <dbReference type="Pfam" id="PF00144"/>
    </source>
</evidence>
<dbReference type="Gene3D" id="3.40.710.10">
    <property type="entry name" value="DD-peptidase/beta-lactamase superfamily"/>
    <property type="match status" value="1"/>
</dbReference>
<dbReference type="InterPro" id="IPR001466">
    <property type="entry name" value="Beta-lactam-related"/>
</dbReference>
<dbReference type="Gene3D" id="2.40.128.600">
    <property type="match status" value="1"/>
</dbReference>
<dbReference type="PANTHER" id="PTHR46825">
    <property type="entry name" value="D-ALANYL-D-ALANINE-CARBOXYPEPTIDASE/ENDOPEPTIDASE AMPH"/>
    <property type="match status" value="1"/>
</dbReference>
<dbReference type="RefSeq" id="WP_253568662.1">
    <property type="nucleotide sequence ID" value="NZ_JAMZEK010000004.1"/>
</dbReference>
<evidence type="ECO:0000313" key="5">
    <source>
        <dbReference type="Proteomes" id="UP001204615"/>
    </source>
</evidence>
<gene>
    <name evidence="4" type="ORF">NC595_17715</name>
</gene>
<dbReference type="SUPFAM" id="SSF56601">
    <property type="entry name" value="beta-lactamase/transpeptidase-like"/>
    <property type="match status" value="1"/>
</dbReference>
<feature type="signal peptide" evidence="1">
    <location>
        <begin position="1"/>
        <end position="24"/>
    </location>
</feature>
<feature type="domain" description="Peptidase S12 Pab87-related C-terminal" evidence="3">
    <location>
        <begin position="443"/>
        <end position="548"/>
    </location>
</feature>
<proteinExistence type="predicted"/>
<feature type="chain" id="PRO_5045405701" evidence="1">
    <location>
        <begin position="25"/>
        <end position="561"/>
    </location>
</feature>
<dbReference type="InterPro" id="IPR012338">
    <property type="entry name" value="Beta-lactam/transpept-like"/>
</dbReference>
<comment type="caution">
    <text evidence="4">The sequence shown here is derived from an EMBL/GenBank/DDBJ whole genome shotgun (WGS) entry which is preliminary data.</text>
</comment>
<accession>A0ABT1FES2</accession>
<protein>
    <submittedName>
        <fullName evidence="4">Serine hydrolase</fullName>
    </submittedName>
</protein>
<keyword evidence="1" id="KW-0732">Signal</keyword>
<evidence type="ECO:0000313" key="4">
    <source>
        <dbReference type="EMBL" id="MCP1375891.1"/>
    </source>
</evidence>
<dbReference type="GO" id="GO:0016787">
    <property type="term" value="F:hydrolase activity"/>
    <property type="evidence" value="ECO:0007669"/>
    <property type="project" value="UniProtKB-KW"/>
</dbReference>
<dbReference type="Pfam" id="PF11954">
    <property type="entry name" value="DUF3471"/>
    <property type="match status" value="1"/>
</dbReference>
<reference evidence="4 5" key="1">
    <citation type="submission" date="2022-06" db="EMBL/GenBank/DDBJ databases">
        <title>Dyella sp. Sa strain:Sa Genome sequencing.</title>
        <authorList>
            <person name="Park S."/>
        </authorList>
    </citation>
    <scope>NUCLEOTIDE SEQUENCE [LARGE SCALE GENOMIC DNA]</scope>
    <source>
        <strain evidence="4 5">Sa</strain>
    </source>
</reference>
<keyword evidence="4" id="KW-0378">Hydrolase</keyword>